<accession>A0ACC0AH08</accession>
<protein>
    <submittedName>
        <fullName evidence="1">Uncharacterized protein</fullName>
    </submittedName>
</protein>
<evidence type="ECO:0000313" key="2">
    <source>
        <dbReference type="Proteomes" id="UP001060085"/>
    </source>
</evidence>
<dbReference type="EMBL" id="CM044706">
    <property type="protein sequence ID" value="KAI5659737.1"/>
    <property type="molecule type" value="Genomic_DNA"/>
</dbReference>
<comment type="caution">
    <text evidence="1">The sequence shown here is derived from an EMBL/GenBank/DDBJ whole genome shotgun (WGS) entry which is preliminary data.</text>
</comment>
<proteinExistence type="predicted"/>
<organism evidence="1 2">
    <name type="scientific">Catharanthus roseus</name>
    <name type="common">Madagascar periwinkle</name>
    <name type="synonym">Vinca rosea</name>
    <dbReference type="NCBI Taxonomy" id="4058"/>
    <lineage>
        <taxon>Eukaryota</taxon>
        <taxon>Viridiplantae</taxon>
        <taxon>Streptophyta</taxon>
        <taxon>Embryophyta</taxon>
        <taxon>Tracheophyta</taxon>
        <taxon>Spermatophyta</taxon>
        <taxon>Magnoliopsida</taxon>
        <taxon>eudicotyledons</taxon>
        <taxon>Gunneridae</taxon>
        <taxon>Pentapetalae</taxon>
        <taxon>asterids</taxon>
        <taxon>lamiids</taxon>
        <taxon>Gentianales</taxon>
        <taxon>Apocynaceae</taxon>
        <taxon>Rauvolfioideae</taxon>
        <taxon>Vinceae</taxon>
        <taxon>Catharanthinae</taxon>
        <taxon>Catharanthus</taxon>
    </lineage>
</organism>
<sequence length="321" mass="36179">MAPAYLCSPPSSARTVCVMDASGHLGSALVCSLLQRGYTVHAAAHNSDELEQLRKLTSEKDKLRLFHYSDPLDYHNIVDALRGCSGLFYSFEPPSEQPTYDEFMADLEVRAAHNVLEACAQTETMDKVVFTSSATAVIWREQNQTHNETIDDDVDEKRWSDINFCKKFKLWHGLSKTLAEKTAWALAMDRGVNMVSINSGLLMCPDLTIKNPYLKGAAEMYKDGVFVTVDLRFLVNAHICVFEDVSSYGRYLCFNRVINCNNDAHRLANMLLPPSVSSSPQAQCQSQRSWEDTGLYEQRISNKKLSKLMLDFDNGIQLDDH</sequence>
<keyword evidence="2" id="KW-1185">Reference proteome</keyword>
<evidence type="ECO:0000313" key="1">
    <source>
        <dbReference type="EMBL" id="KAI5659737.1"/>
    </source>
</evidence>
<name>A0ACC0AH08_CATRO</name>
<reference evidence="2" key="1">
    <citation type="journal article" date="2023" name="Nat. Plants">
        <title>Single-cell RNA sequencing provides a high-resolution roadmap for understanding the multicellular compartmentation of specialized metabolism.</title>
        <authorList>
            <person name="Sun S."/>
            <person name="Shen X."/>
            <person name="Li Y."/>
            <person name="Li Y."/>
            <person name="Wang S."/>
            <person name="Li R."/>
            <person name="Zhang H."/>
            <person name="Shen G."/>
            <person name="Guo B."/>
            <person name="Wei J."/>
            <person name="Xu J."/>
            <person name="St-Pierre B."/>
            <person name="Chen S."/>
            <person name="Sun C."/>
        </authorList>
    </citation>
    <scope>NUCLEOTIDE SEQUENCE [LARGE SCALE GENOMIC DNA]</scope>
</reference>
<gene>
    <name evidence="1" type="ORF">M9H77_28530</name>
</gene>
<dbReference type="Proteomes" id="UP001060085">
    <property type="component" value="Linkage Group LG06"/>
</dbReference>